<proteinExistence type="predicted"/>
<sequence>MDVITKKRILSKIHAINEIEKIQRKTHYKEIMKLVKKDNIKYTTNKYGYWIDLNKLSLECLMQIETYMNEHDL</sequence>
<dbReference type="EMBL" id="MN448266">
    <property type="protein sequence ID" value="QFG73573.1"/>
    <property type="molecule type" value="Genomic_DNA"/>
</dbReference>
<accession>A0A5J6VI39</accession>
<evidence type="ECO:0008006" key="2">
    <source>
        <dbReference type="Google" id="ProtNLM"/>
    </source>
</evidence>
<protein>
    <recommendedName>
        <fullName evidence="2">NET domain-containing protein</fullName>
    </recommendedName>
</protein>
<name>A0A5J6VI39_9VIRU</name>
<evidence type="ECO:0000313" key="1">
    <source>
        <dbReference type="EMBL" id="QFG73573.1"/>
    </source>
</evidence>
<organism evidence="1">
    <name type="scientific">Megaviridae environmental sample</name>
    <dbReference type="NCBI Taxonomy" id="1737588"/>
    <lineage>
        <taxon>Viruses</taxon>
        <taxon>Varidnaviria</taxon>
        <taxon>Bamfordvirae</taxon>
        <taxon>Nucleocytoviricota</taxon>
        <taxon>Megaviricetes</taxon>
        <taxon>Imitervirales</taxon>
        <taxon>Mimiviridae</taxon>
        <taxon>environmental samples</taxon>
    </lineage>
</organism>
<reference evidence="1" key="1">
    <citation type="journal article" date="2019" name="Philos. Trans. R. Soc. Lond., B, Biol. Sci.">
        <title>Targeted metagenomic recovery of four divergent viruses reveals shared and distinctive characteristics of giant viruses of marine eukaryotes.</title>
        <authorList>
            <person name="Needham D.M."/>
            <person name="Poirier C."/>
            <person name="Hehenberger E."/>
            <person name="Jimenez V."/>
            <person name="Swalwell J.E."/>
            <person name="Santoro A.E."/>
            <person name="Worden A.Z."/>
        </authorList>
    </citation>
    <scope>NUCLEOTIDE SEQUENCE</scope>
    <source>
        <strain evidence="1">OPacV-662</strain>
    </source>
</reference>